<protein>
    <submittedName>
        <fullName evidence="2">Cryptochrome/photolyase family protein</fullName>
    </submittedName>
</protein>
<keyword evidence="3" id="KW-1185">Reference proteome</keyword>
<feature type="region of interest" description="Disordered" evidence="1">
    <location>
        <begin position="182"/>
        <end position="212"/>
    </location>
</feature>
<dbReference type="Gene3D" id="1.25.40.80">
    <property type="match status" value="1"/>
</dbReference>
<dbReference type="Gene3D" id="3.40.50.620">
    <property type="entry name" value="HUPs"/>
    <property type="match status" value="1"/>
</dbReference>
<sequence length="533" mass="59752">MASSATGAGGGDGGRRDPALVDFPARAPRTRRWCFADQLGPHFLDRPDQPVLLVESRAVFTRRRFHRQKAHLVLSALRHRVAELGDQAEFHQVGTYGEALDRVREPLSVCAPTSWGSRDMVLRRPGVEVLAARGFVTGQPDFAAWAAGRSRRGGGAGGRQSRLLMEDFYRDARRRHDVLMDGAQPVGGRWNLDEENRQPPPADGRSPAPVPWWPEEDGIDEEVRADLDRWEAAGDVSFVGDDGPRLFPVTHREALHRLRDFLGNRLGAFGPHEDAMLRDERWLAHSLLSPALNLGLLDPVDVVTGAEQRYRDSVTDGDPLPLNSVEGFVRQVMGWRDYIWHMYWHLGRDFRTRNHLGATQQVPGWLGGLDDDAVDAACLSDVLGDLRRDGWVHHIPRLMVLGNYALQRGIDPSAMTDWFHESFVDGYEWVMVANVVGMSQHADGGVLATKPYASGGAYIDRMSDYCGGCRYDPRKRLGEDACPFTAGYWAFLDRTRDRLAGNHRMRRPLQGLDRLEDLPAVVEQERLRGTEPP</sequence>
<dbReference type="Pfam" id="PF04244">
    <property type="entry name" value="DPRP"/>
    <property type="match status" value="1"/>
</dbReference>
<name>A0ABU2K6M0_9ACTN</name>
<dbReference type="Proteomes" id="UP001183222">
    <property type="component" value="Unassembled WGS sequence"/>
</dbReference>
<feature type="region of interest" description="Disordered" evidence="1">
    <location>
        <begin position="1"/>
        <end position="21"/>
    </location>
</feature>
<feature type="compositionally biased region" description="Pro residues" evidence="1">
    <location>
        <begin position="198"/>
        <end position="212"/>
    </location>
</feature>
<accession>A0ABU2K6M0</accession>
<dbReference type="SUPFAM" id="SSF48173">
    <property type="entry name" value="Cryptochrome/photolyase FAD-binding domain"/>
    <property type="match status" value="1"/>
</dbReference>
<dbReference type="PANTHER" id="PTHR38657">
    <property type="entry name" value="SLR1343 PROTEIN"/>
    <property type="match status" value="1"/>
</dbReference>
<evidence type="ECO:0000313" key="2">
    <source>
        <dbReference type="EMBL" id="MDT0275847.1"/>
    </source>
</evidence>
<evidence type="ECO:0000256" key="1">
    <source>
        <dbReference type="SAM" id="MobiDB-lite"/>
    </source>
</evidence>
<dbReference type="InterPro" id="IPR007357">
    <property type="entry name" value="PhrB-like"/>
</dbReference>
<dbReference type="PANTHER" id="PTHR38657:SF1">
    <property type="entry name" value="SLR1343 PROTEIN"/>
    <property type="match status" value="1"/>
</dbReference>
<dbReference type="InterPro" id="IPR052551">
    <property type="entry name" value="UV-DNA_repair_photolyase"/>
</dbReference>
<gene>
    <name evidence="2" type="ORF">RM425_08020</name>
</gene>
<dbReference type="RefSeq" id="WP_311344664.1">
    <property type="nucleotide sequence ID" value="NZ_JAVREI010000003.1"/>
</dbReference>
<evidence type="ECO:0000313" key="3">
    <source>
        <dbReference type="Proteomes" id="UP001183222"/>
    </source>
</evidence>
<dbReference type="Gene3D" id="1.10.10.1710">
    <property type="entry name" value="Deoxyribodipyrimidine photolyase-related"/>
    <property type="match status" value="1"/>
</dbReference>
<reference evidence="3" key="1">
    <citation type="submission" date="2023-07" db="EMBL/GenBank/DDBJ databases">
        <title>30 novel species of actinomycetes from the DSMZ collection.</title>
        <authorList>
            <person name="Nouioui I."/>
        </authorList>
    </citation>
    <scope>NUCLEOTIDE SEQUENCE [LARGE SCALE GENOMIC DNA]</scope>
    <source>
        <strain evidence="3">DSM 46792</strain>
    </source>
</reference>
<organism evidence="2 3">
    <name type="scientific">Blastococcus goldschmidtiae</name>
    <dbReference type="NCBI Taxonomy" id="3075546"/>
    <lineage>
        <taxon>Bacteria</taxon>
        <taxon>Bacillati</taxon>
        <taxon>Actinomycetota</taxon>
        <taxon>Actinomycetes</taxon>
        <taxon>Geodermatophilales</taxon>
        <taxon>Geodermatophilaceae</taxon>
        <taxon>Blastococcus</taxon>
    </lineage>
</organism>
<dbReference type="Gene3D" id="1.10.579.10">
    <property type="entry name" value="DNA Cyclobutane Dipyrimidine Photolyase, subunit A, domain 3"/>
    <property type="match status" value="1"/>
</dbReference>
<dbReference type="EMBL" id="JAVREI010000003">
    <property type="protein sequence ID" value="MDT0275847.1"/>
    <property type="molecule type" value="Genomic_DNA"/>
</dbReference>
<comment type="caution">
    <text evidence="2">The sequence shown here is derived from an EMBL/GenBank/DDBJ whole genome shotgun (WGS) entry which is preliminary data.</text>
</comment>
<dbReference type="InterPro" id="IPR014729">
    <property type="entry name" value="Rossmann-like_a/b/a_fold"/>
</dbReference>
<proteinExistence type="predicted"/>
<dbReference type="InterPro" id="IPR036134">
    <property type="entry name" value="Crypto/Photolyase_FAD-like_sf"/>
</dbReference>